<dbReference type="InterPro" id="IPR036086">
    <property type="entry name" value="ParB/Sulfiredoxin_sf"/>
</dbReference>
<protein>
    <recommendedName>
        <fullName evidence="3">ParB/Sulfiredoxin domain-containing protein</fullName>
    </recommendedName>
</protein>
<dbReference type="HOGENOM" id="CLU_1286971_0_0_9"/>
<name>N9WI22_9CLOT</name>
<keyword evidence="2" id="KW-1185">Reference proteome</keyword>
<dbReference type="PATRIC" id="fig|999411.4.peg.1767"/>
<dbReference type="AlphaFoldDB" id="N9WI22"/>
<dbReference type="SUPFAM" id="SSF110849">
    <property type="entry name" value="ParB/Sulfiredoxin"/>
    <property type="match status" value="1"/>
</dbReference>
<evidence type="ECO:0008006" key="3">
    <source>
        <dbReference type="Google" id="ProtNLM"/>
    </source>
</evidence>
<accession>N9WI22</accession>
<evidence type="ECO:0000313" key="2">
    <source>
        <dbReference type="Proteomes" id="UP000013097"/>
    </source>
</evidence>
<dbReference type="eggNOG" id="COG1475">
    <property type="taxonomic scope" value="Bacteria"/>
</dbReference>
<sequence>MEEKQLVIPILVNERFEIIDGMHRYESIKYLKLPLYYYIVQGYNIEDVKKANLVSCNWNIDDYLNMFTKLGKSEYKKFKDIKDKYEISTTQILDVISTIERKPNKELKFSFQDGTFQFNNYLEVINFFDSLCDFKEFDHYRTRQFIKAFLKLYTYEEYSHKLMHEKLNRLFSKLKRQHTYSDYISLLVTDIYHYGTAKQKFGYDSQNNYFYKQN</sequence>
<organism evidence="1 2">
    <name type="scientific">Clostridium thermobutyricum</name>
    <dbReference type="NCBI Taxonomy" id="29372"/>
    <lineage>
        <taxon>Bacteria</taxon>
        <taxon>Bacillati</taxon>
        <taxon>Bacillota</taxon>
        <taxon>Clostridia</taxon>
        <taxon>Eubacteriales</taxon>
        <taxon>Clostridiaceae</taxon>
        <taxon>Clostridium</taxon>
    </lineage>
</organism>
<gene>
    <name evidence="1" type="ORF">HMPREF1092_01795</name>
</gene>
<reference evidence="1 2" key="1">
    <citation type="submission" date="2013-01" db="EMBL/GenBank/DDBJ databases">
        <title>The Genome Sequence of Clostridium colicanis 209318.</title>
        <authorList>
            <consortium name="The Broad Institute Genome Sequencing Platform"/>
            <person name="Earl A."/>
            <person name="Ward D."/>
            <person name="Feldgarden M."/>
            <person name="Gevers D."/>
            <person name="Courvalin P."/>
            <person name="Lambert T."/>
            <person name="Walker B."/>
            <person name="Young S.K."/>
            <person name="Zeng Q."/>
            <person name="Gargeya S."/>
            <person name="Fitzgerald M."/>
            <person name="Haas B."/>
            <person name="Abouelleil A."/>
            <person name="Alvarado L."/>
            <person name="Arachchi H.M."/>
            <person name="Berlin A.M."/>
            <person name="Chapman S.B."/>
            <person name="Dewar J."/>
            <person name="Goldberg J."/>
            <person name="Griggs A."/>
            <person name="Gujja S."/>
            <person name="Hansen M."/>
            <person name="Howarth C."/>
            <person name="Imamovic A."/>
            <person name="Larimer J."/>
            <person name="McCowan C."/>
            <person name="Murphy C."/>
            <person name="Neiman D."/>
            <person name="Pearson M."/>
            <person name="Priest M."/>
            <person name="Roberts A."/>
            <person name="Saif S."/>
            <person name="Shea T."/>
            <person name="Sisk P."/>
            <person name="Sykes S."/>
            <person name="Wortman J."/>
            <person name="Nusbaum C."/>
            <person name="Birren B."/>
        </authorList>
    </citation>
    <scope>NUCLEOTIDE SEQUENCE [LARGE SCALE GENOMIC DNA]</scope>
    <source>
        <strain evidence="1 2">209318</strain>
    </source>
</reference>
<proteinExistence type="predicted"/>
<dbReference type="EMBL" id="AGYT01000008">
    <property type="protein sequence ID" value="ENZ02560.1"/>
    <property type="molecule type" value="Genomic_DNA"/>
</dbReference>
<comment type="caution">
    <text evidence="1">The sequence shown here is derived from an EMBL/GenBank/DDBJ whole genome shotgun (WGS) entry which is preliminary data.</text>
</comment>
<evidence type="ECO:0000313" key="1">
    <source>
        <dbReference type="EMBL" id="ENZ02560.1"/>
    </source>
</evidence>
<dbReference type="Proteomes" id="UP000013097">
    <property type="component" value="Unassembled WGS sequence"/>
</dbReference>